<evidence type="ECO:0000256" key="1">
    <source>
        <dbReference type="SAM" id="SignalP"/>
    </source>
</evidence>
<proteinExistence type="predicted"/>
<dbReference type="Pfam" id="PF07538">
    <property type="entry name" value="ChW"/>
    <property type="match status" value="2"/>
</dbReference>
<feature type="chain" id="PRO_5047319847" evidence="1">
    <location>
        <begin position="28"/>
        <end position="190"/>
    </location>
</feature>
<reference evidence="3" key="1">
    <citation type="journal article" date="2019" name="Int. J. Syst. Evol. Microbiol.">
        <title>The Global Catalogue of Microorganisms (GCM) 10K type strain sequencing project: providing services to taxonomists for standard genome sequencing and annotation.</title>
        <authorList>
            <consortium name="The Broad Institute Genomics Platform"/>
            <consortium name="The Broad Institute Genome Sequencing Center for Infectious Disease"/>
            <person name="Wu L."/>
            <person name="Ma J."/>
        </authorList>
    </citation>
    <scope>NUCLEOTIDE SEQUENCE [LARGE SCALE GENOMIC DNA]</scope>
    <source>
        <strain evidence="3">JCM 18324</strain>
    </source>
</reference>
<keyword evidence="3" id="KW-1185">Reference proteome</keyword>
<gene>
    <name evidence="2" type="ORF">GCM10023329_00020</name>
</gene>
<dbReference type="InterPro" id="IPR006637">
    <property type="entry name" value="ChW"/>
</dbReference>
<accession>A0ABP8ZLG7</accession>
<feature type="signal peptide" evidence="1">
    <location>
        <begin position="1"/>
        <end position="27"/>
    </location>
</feature>
<evidence type="ECO:0000313" key="3">
    <source>
        <dbReference type="Proteomes" id="UP001501147"/>
    </source>
</evidence>
<dbReference type="Proteomes" id="UP001501147">
    <property type="component" value="Unassembled WGS sequence"/>
</dbReference>
<protein>
    <submittedName>
        <fullName evidence="2">Uncharacterized protein</fullName>
    </submittedName>
</protein>
<name>A0ABP8ZLG7_9ACTN</name>
<dbReference type="SMART" id="SM00728">
    <property type="entry name" value="ChW"/>
    <property type="match status" value="2"/>
</dbReference>
<sequence length="190" mass="20083">MRRAIRSLLVFCTVAASTMTAASTSQAAPSPGPGTASAQSANGGPVVCFKAHVADLGWGDWFCGLDYYAGTVGQNKAIEAVRIRVIGAPNGGQYCGKVHTRNIGWGGKMCRGAGEDIEIGSTGYARPLEAVRLWFEWDETYAFEGWSHVQNIGWKYHAPNTSGMAGMVTLGTEGKALNLEALSIGIVPMP</sequence>
<dbReference type="EMBL" id="BAABJV010000001">
    <property type="protein sequence ID" value="GAA4759317.1"/>
    <property type="molecule type" value="Genomic_DNA"/>
</dbReference>
<evidence type="ECO:0000313" key="2">
    <source>
        <dbReference type="EMBL" id="GAA4759317.1"/>
    </source>
</evidence>
<comment type="caution">
    <text evidence="2">The sequence shown here is derived from an EMBL/GenBank/DDBJ whole genome shotgun (WGS) entry which is preliminary data.</text>
</comment>
<keyword evidence="1" id="KW-0732">Signal</keyword>
<organism evidence="2 3">
    <name type="scientific">Streptomyces sanyensis</name>
    <dbReference type="NCBI Taxonomy" id="568869"/>
    <lineage>
        <taxon>Bacteria</taxon>
        <taxon>Bacillati</taxon>
        <taxon>Actinomycetota</taxon>
        <taxon>Actinomycetes</taxon>
        <taxon>Kitasatosporales</taxon>
        <taxon>Streptomycetaceae</taxon>
        <taxon>Streptomyces</taxon>
    </lineage>
</organism>